<accession>A0A1A9Z220</accession>
<reference evidence="2" key="2">
    <citation type="submission" date="2020-05" db="UniProtKB">
        <authorList>
            <consortium name="EnsemblMetazoa"/>
        </authorList>
    </citation>
    <scope>IDENTIFICATION</scope>
    <source>
        <strain evidence="2">IAEA</strain>
    </source>
</reference>
<feature type="transmembrane region" description="Helical" evidence="1">
    <location>
        <begin position="63"/>
        <end position="83"/>
    </location>
</feature>
<dbReference type="PANTHER" id="PTHR47412">
    <property type="entry name" value="FI01434P-RELATED"/>
    <property type="match status" value="1"/>
</dbReference>
<reference evidence="3" key="1">
    <citation type="submission" date="2014-03" db="EMBL/GenBank/DDBJ databases">
        <authorList>
            <person name="Aksoy S."/>
            <person name="Warren W."/>
            <person name="Wilson R.K."/>
        </authorList>
    </citation>
    <scope>NUCLEOTIDE SEQUENCE [LARGE SCALE GENOMIC DNA]</scope>
    <source>
        <strain evidence="3">IAEA</strain>
    </source>
</reference>
<sequence length="500" mass="58676">MDGEPQYSTRSLILLWKESDKEKIEIKLTFLWKVIKDLEQQVKTSEKERNFNIEVMKLVKRKLIFLTMAGLVGFSLIISFWLLRIQEEDYMIFKRFVLKRRQSSSRRNFIDNRGAKFHIKQHGQYWILYNYIVAKNFYVGNESVSLSLHGEYTDLEALNALVRRWHGPISLTLFVNGDDFRRAENIILYMTKCTVFGSEILSFVTFNFMMHEDHVWGNIPKSEKDFMSRIIDCMSSPFNLYNETYRHQKALIYPSNMARNVARRTVSTYYVLSLDMNYLPSAKFIKNFLKMTYDLDLDNPFNTVYALTVFNAPMPKIVVPETKEELLQYYKKNKLYLSDESGRIPYIKTWLKSSNELKTLSILHIRKLEAGWFPWYVSANEYEPFADDRLHHESFIDRSSHIDLLEALGYDFAVTDNAFLLHLPSLNMTSNDIILRAILVISKTSSTNLKSKGDPIQVYILPLTTKELCELEEDCANRPKLPTHLPYNDFSLLKISPLFS</sequence>
<dbReference type="VEuPathDB" id="VectorBase:GPAI001330"/>
<keyword evidence="1" id="KW-0812">Transmembrane</keyword>
<protein>
    <submittedName>
        <fullName evidence="2">Uncharacterized protein</fullName>
    </submittedName>
</protein>
<evidence type="ECO:0000313" key="2">
    <source>
        <dbReference type="EnsemblMetazoa" id="GPAI001330-PA"/>
    </source>
</evidence>
<dbReference type="EnsemblMetazoa" id="GPAI001330-RA">
    <property type="protein sequence ID" value="GPAI001330-PA"/>
    <property type="gene ID" value="GPAI001330"/>
</dbReference>
<dbReference type="Proteomes" id="UP000092445">
    <property type="component" value="Unassembled WGS sequence"/>
</dbReference>
<evidence type="ECO:0000313" key="3">
    <source>
        <dbReference type="Proteomes" id="UP000092445"/>
    </source>
</evidence>
<dbReference type="AlphaFoldDB" id="A0A1A9Z220"/>
<dbReference type="Pfam" id="PF13896">
    <property type="entry name" value="Glyco_transf_49"/>
    <property type="match status" value="1"/>
</dbReference>
<keyword evidence="1" id="KW-0472">Membrane</keyword>
<organism evidence="2 3">
    <name type="scientific">Glossina pallidipes</name>
    <name type="common">Tsetse fly</name>
    <dbReference type="NCBI Taxonomy" id="7398"/>
    <lineage>
        <taxon>Eukaryota</taxon>
        <taxon>Metazoa</taxon>
        <taxon>Ecdysozoa</taxon>
        <taxon>Arthropoda</taxon>
        <taxon>Hexapoda</taxon>
        <taxon>Insecta</taxon>
        <taxon>Pterygota</taxon>
        <taxon>Neoptera</taxon>
        <taxon>Endopterygota</taxon>
        <taxon>Diptera</taxon>
        <taxon>Brachycera</taxon>
        <taxon>Muscomorpha</taxon>
        <taxon>Hippoboscoidea</taxon>
        <taxon>Glossinidae</taxon>
        <taxon>Glossina</taxon>
    </lineage>
</organism>
<keyword evidence="3" id="KW-1185">Reference proteome</keyword>
<dbReference type="STRING" id="7398.A0A1A9Z220"/>
<proteinExistence type="predicted"/>
<dbReference type="PANTHER" id="PTHR47412:SF1">
    <property type="entry name" value="FI01434P-RELATED"/>
    <property type="match status" value="1"/>
</dbReference>
<evidence type="ECO:0000256" key="1">
    <source>
        <dbReference type="SAM" id="Phobius"/>
    </source>
</evidence>
<keyword evidence="1" id="KW-1133">Transmembrane helix</keyword>
<name>A0A1A9Z220_GLOPL</name>